<keyword evidence="2" id="KW-0732">Signal</keyword>
<evidence type="ECO:0000256" key="2">
    <source>
        <dbReference type="SAM" id="SignalP"/>
    </source>
</evidence>
<feature type="signal peptide" evidence="2">
    <location>
        <begin position="1"/>
        <end position="16"/>
    </location>
</feature>
<feature type="compositionally biased region" description="Low complexity" evidence="1">
    <location>
        <begin position="295"/>
        <end position="316"/>
    </location>
</feature>
<organism evidence="3 4">
    <name type="scientific">Caenorhabditis tropicalis</name>
    <dbReference type="NCBI Taxonomy" id="1561998"/>
    <lineage>
        <taxon>Eukaryota</taxon>
        <taxon>Metazoa</taxon>
        <taxon>Ecdysozoa</taxon>
        <taxon>Nematoda</taxon>
        <taxon>Chromadorea</taxon>
        <taxon>Rhabditida</taxon>
        <taxon>Rhabditina</taxon>
        <taxon>Rhabditomorpha</taxon>
        <taxon>Rhabditoidea</taxon>
        <taxon>Rhabditidae</taxon>
        <taxon>Peloderinae</taxon>
        <taxon>Caenorhabditis</taxon>
    </lineage>
</organism>
<evidence type="ECO:0000313" key="3">
    <source>
        <dbReference type="Proteomes" id="UP000095282"/>
    </source>
</evidence>
<dbReference type="STRING" id="1561998.A0A1I7TLB8"/>
<sequence length="583" mass="65900">MLVVFIFLLLAVPGHGFSNAGYVIKKVPVFDIDNFNEMTWWEKQQAFIETLRGLYEESEPEYLKNNREIVRAPFENDDESLVEEYLHEKQFDKTGKFPQLSIEERLINDILGVMFGHIEYIDFLNNPEQSEMVELIKEMIYFRNQPVLRKQLLHKILAGRAWYEKFVNPMLEDNKRQKLLEFGQHLLEANENGTLSSADTAEFNKHLQSIAIFDRPQDKEFRGMMNQLLHVFGSPMNTYELSSTPSSQDSSDNEEIKNHRSGPIESKIYSSSPMGTPFSVQPTTTEYRTAASTIPQSTPSRTTSATTTTTAPNGTAVYGTLDPEHASHQSSSQNNSTVPSVSEEKDFVHHQPDQLKDQLELSYTDIVERTTTAWMEETEVTADNDVTDWADYTTNSDVDDFGNETDVKDDTTTVFPDITTTTETISTETSYTEVSEDPTENNYETTMDISTTFHHPTYVTASLTSSSNEKQLESATEKEHNHLEKLDPSYISRTHLPHSTVVTTTPIANRTELVTEEPGVYIEGTEDAKDENEKVIDKNVDSHQVVDGTEKKRGIEQGNNDEDATKGSKAVVSPKISPPPKSL</sequence>
<name>A0A1I7TLB8_9PELO</name>
<keyword evidence="3" id="KW-1185">Reference proteome</keyword>
<feature type="region of interest" description="Disordered" evidence="1">
    <location>
        <begin position="239"/>
        <end position="354"/>
    </location>
</feature>
<feature type="compositionally biased region" description="Basic and acidic residues" evidence="1">
    <location>
        <begin position="470"/>
        <end position="482"/>
    </location>
</feature>
<proteinExistence type="predicted"/>
<feature type="region of interest" description="Disordered" evidence="1">
    <location>
        <begin position="518"/>
        <end position="583"/>
    </location>
</feature>
<feature type="chain" id="PRO_5009307783" evidence="2">
    <location>
        <begin position="17"/>
        <end position="583"/>
    </location>
</feature>
<dbReference type="AlphaFoldDB" id="A0A1I7TLB8"/>
<evidence type="ECO:0000313" key="4">
    <source>
        <dbReference type="WBParaSite" id="Csp11.Scaffold628.g7053.t1"/>
    </source>
</evidence>
<dbReference type="WBParaSite" id="Csp11.Scaffold628.g7053.t1">
    <property type="protein sequence ID" value="Csp11.Scaffold628.g7053.t1"/>
    <property type="gene ID" value="Csp11.Scaffold628.g7053"/>
</dbReference>
<dbReference type="Proteomes" id="UP000095282">
    <property type="component" value="Unplaced"/>
</dbReference>
<reference evidence="4" key="1">
    <citation type="submission" date="2016-11" db="UniProtKB">
        <authorList>
            <consortium name="WormBaseParasite"/>
        </authorList>
    </citation>
    <scope>IDENTIFICATION</scope>
</reference>
<feature type="compositionally biased region" description="Polar residues" evidence="1">
    <location>
        <begin position="268"/>
        <end position="294"/>
    </location>
</feature>
<feature type="compositionally biased region" description="Basic and acidic residues" evidence="1">
    <location>
        <begin position="531"/>
        <end position="541"/>
    </location>
</feature>
<feature type="compositionally biased region" description="Basic and acidic residues" evidence="1">
    <location>
        <begin position="342"/>
        <end position="354"/>
    </location>
</feature>
<dbReference type="eggNOG" id="ENOG502THMJ">
    <property type="taxonomic scope" value="Eukaryota"/>
</dbReference>
<evidence type="ECO:0000256" key="1">
    <source>
        <dbReference type="SAM" id="MobiDB-lite"/>
    </source>
</evidence>
<accession>A0A1I7TLB8</accession>
<feature type="region of interest" description="Disordered" evidence="1">
    <location>
        <begin position="463"/>
        <end position="482"/>
    </location>
</feature>
<protein>
    <submittedName>
        <fullName evidence="4">Uncharacterized protein</fullName>
    </submittedName>
</protein>